<dbReference type="AlphaFoldDB" id="A0A1G6KMV5"/>
<name>A0A1G6KMV5_9BACL</name>
<dbReference type="PANTHER" id="PTHR43211">
    <property type="entry name" value="FUMARYLACETOACETATE HYDROLASE"/>
    <property type="match status" value="1"/>
</dbReference>
<evidence type="ECO:0000313" key="3">
    <source>
        <dbReference type="Proteomes" id="UP000199387"/>
    </source>
</evidence>
<evidence type="ECO:0000313" key="2">
    <source>
        <dbReference type="EMBL" id="SDC32151.1"/>
    </source>
</evidence>
<dbReference type="PANTHER" id="PTHR43211:SF1">
    <property type="entry name" value="BLL6422 PROTEIN"/>
    <property type="match status" value="1"/>
</dbReference>
<dbReference type="Proteomes" id="UP000199387">
    <property type="component" value="Unassembled WGS sequence"/>
</dbReference>
<dbReference type="SUPFAM" id="SSF56529">
    <property type="entry name" value="FAH"/>
    <property type="match status" value="1"/>
</dbReference>
<dbReference type="EMBL" id="FMZA01000006">
    <property type="protein sequence ID" value="SDC32151.1"/>
    <property type="molecule type" value="Genomic_DNA"/>
</dbReference>
<accession>A0A1G6KMV5</accession>
<keyword evidence="2" id="KW-0378">Hydrolase</keyword>
<keyword evidence="3" id="KW-1185">Reference proteome</keyword>
<dbReference type="Gene3D" id="3.90.850.10">
    <property type="entry name" value="Fumarylacetoacetase-like, C-terminal domain"/>
    <property type="match status" value="1"/>
</dbReference>
<evidence type="ECO:0000259" key="1">
    <source>
        <dbReference type="Pfam" id="PF01557"/>
    </source>
</evidence>
<organism evidence="2 3">
    <name type="scientific">Melghirimyces thermohalophilus</name>
    <dbReference type="NCBI Taxonomy" id="1236220"/>
    <lineage>
        <taxon>Bacteria</taxon>
        <taxon>Bacillati</taxon>
        <taxon>Bacillota</taxon>
        <taxon>Bacilli</taxon>
        <taxon>Bacillales</taxon>
        <taxon>Thermoactinomycetaceae</taxon>
        <taxon>Melghirimyces</taxon>
    </lineage>
</organism>
<dbReference type="InterPro" id="IPR011234">
    <property type="entry name" value="Fumarylacetoacetase-like_C"/>
</dbReference>
<gene>
    <name evidence="2" type="ORF">SAMN04488112_10659</name>
</gene>
<sequence length="340" mass="37964">MKLVTYLVKETELTIREQMAASRVGWLQGGWIVDIGFAQEWATLNKGIPITRVLPVDMLGLLEAETEGRQILNQVADALRGERPDSLHVEGEPVALPLAEAKLSAPLPNPRSFRDFYAFEQHVKATRGRRGLDMIPEWYEIPVFYFSNPHSIHGPDVEVEKPKATEALDYELEVGFVIGKEGKNIPAERALDHIAGLCILNDWSARDLQQKEMKVGLGPAKGKDFATSVGPWLVTLDELQHRRDGDRFDLTMTARVNGRELSRGNVADLHYTFAQMIEQASRHCTLKPGDLIGSGTVGTGCILELGTETHRWLQPEDEVELEIEGLGVLKNRIVAERDTQ</sequence>
<reference evidence="2 3" key="1">
    <citation type="submission" date="2016-10" db="EMBL/GenBank/DDBJ databases">
        <authorList>
            <person name="de Groot N.N."/>
        </authorList>
    </citation>
    <scope>NUCLEOTIDE SEQUENCE [LARGE SCALE GENOMIC DNA]</scope>
    <source>
        <strain evidence="2 3">DSM 45514</strain>
    </source>
</reference>
<proteinExistence type="predicted"/>
<feature type="domain" description="Fumarylacetoacetase-like C-terminal" evidence="1">
    <location>
        <begin position="113"/>
        <end position="334"/>
    </location>
</feature>
<dbReference type="Pfam" id="PF01557">
    <property type="entry name" value="FAA_hydrolase"/>
    <property type="match status" value="1"/>
</dbReference>
<protein>
    <submittedName>
        <fullName evidence="2">Fumarylacetoacetate (FAA) hydrolase</fullName>
    </submittedName>
</protein>
<dbReference type="STRING" id="1236220.SAMN04488112_10659"/>
<dbReference type="RefSeq" id="WP_425412179.1">
    <property type="nucleotide sequence ID" value="NZ_FMZA01000006.1"/>
</dbReference>
<dbReference type="InterPro" id="IPR036663">
    <property type="entry name" value="Fumarylacetoacetase_C_sf"/>
</dbReference>
<dbReference type="GO" id="GO:0016787">
    <property type="term" value="F:hydrolase activity"/>
    <property type="evidence" value="ECO:0007669"/>
    <property type="project" value="UniProtKB-KW"/>
</dbReference>